<reference evidence="2 3" key="1">
    <citation type="submission" date="2017-07" db="EMBL/GenBank/DDBJ databases">
        <authorList>
            <person name="Sun Z.S."/>
            <person name="Albrecht U."/>
            <person name="Echele G."/>
            <person name="Lee C.C."/>
        </authorList>
    </citation>
    <scope>NUCLEOTIDE SEQUENCE [LARGE SCALE GENOMIC DNA]</scope>
    <source>
        <strain evidence="2 3">CGMCC 1.12710</strain>
    </source>
</reference>
<gene>
    <name evidence="2" type="ORF">SAMN06297382_0329</name>
</gene>
<sequence>MTNAFGRAIRIDGNGGLRSAAILAAAIYLALAQVLAVAHASSDEGMAPAHEQTSCAYHFVGDRSKHADATPLVLVEIEFRPPLQTPAPSAPAPAPRRASADPPPRAPPLG</sequence>
<protein>
    <submittedName>
        <fullName evidence="2">Uncharacterized protein</fullName>
    </submittedName>
</protein>
<dbReference type="AlphaFoldDB" id="A0A239PJ80"/>
<feature type="compositionally biased region" description="Pro residues" evidence="1">
    <location>
        <begin position="83"/>
        <end position="94"/>
    </location>
</feature>
<keyword evidence="3" id="KW-1185">Reference proteome</keyword>
<evidence type="ECO:0000313" key="3">
    <source>
        <dbReference type="Proteomes" id="UP000198346"/>
    </source>
</evidence>
<name>A0A239PJ80_9PROT</name>
<accession>A0A239PJ80</accession>
<dbReference type="EMBL" id="FZQA01000001">
    <property type="protein sequence ID" value="SNT67836.1"/>
    <property type="molecule type" value="Genomic_DNA"/>
</dbReference>
<evidence type="ECO:0000313" key="2">
    <source>
        <dbReference type="EMBL" id="SNT67836.1"/>
    </source>
</evidence>
<feature type="region of interest" description="Disordered" evidence="1">
    <location>
        <begin position="82"/>
        <end position="110"/>
    </location>
</feature>
<feature type="compositionally biased region" description="Pro residues" evidence="1">
    <location>
        <begin position="101"/>
        <end position="110"/>
    </location>
</feature>
<organism evidence="2 3">
    <name type="scientific">Amphiplicatus metriothermophilus</name>
    <dbReference type="NCBI Taxonomy" id="1519374"/>
    <lineage>
        <taxon>Bacteria</taxon>
        <taxon>Pseudomonadati</taxon>
        <taxon>Pseudomonadota</taxon>
        <taxon>Alphaproteobacteria</taxon>
        <taxon>Parvularculales</taxon>
        <taxon>Parvularculaceae</taxon>
        <taxon>Amphiplicatus</taxon>
    </lineage>
</organism>
<dbReference type="RefSeq" id="WP_159462369.1">
    <property type="nucleotide sequence ID" value="NZ_FZQA01000001.1"/>
</dbReference>
<dbReference type="Proteomes" id="UP000198346">
    <property type="component" value="Unassembled WGS sequence"/>
</dbReference>
<proteinExistence type="predicted"/>
<evidence type="ECO:0000256" key="1">
    <source>
        <dbReference type="SAM" id="MobiDB-lite"/>
    </source>
</evidence>